<reference evidence="1" key="1">
    <citation type="journal article" date="2020" name="Stud. Mycol.">
        <title>101 Dothideomycetes genomes: a test case for predicting lifestyles and emergence of pathogens.</title>
        <authorList>
            <person name="Haridas S."/>
            <person name="Albert R."/>
            <person name="Binder M."/>
            <person name="Bloem J."/>
            <person name="Labutti K."/>
            <person name="Salamov A."/>
            <person name="Andreopoulos B."/>
            <person name="Baker S."/>
            <person name="Barry K."/>
            <person name="Bills G."/>
            <person name="Bluhm B."/>
            <person name="Cannon C."/>
            <person name="Castanera R."/>
            <person name="Culley D."/>
            <person name="Daum C."/>
            <person name="Ezra D."/>
            <person name="Gonzalez J."/>
            <person name="Henrissat B."/>
            <person name="Kuo A."/>
            <person name="Liang C."/>
            <person name="Lipzen A."/>
            <person name="Lutzoni F."/>
            <person name="Magnuson J."/>
            <person name="Mondo S."/>
            <person name="Nolan M."/>
            <person name="Ohm R."/>
            <person name="Pangilinan J."/>
            <person name="Park H.-J."/>
            <person name="Ramirez L."/>
            <person name="Alfaro M."/>
            <person name="Sun H."/>
            <person name="Tritt A."/>
            <person name="Yoshinaga Y."/>
            <person name="Zwiers L.-H."/>
            <person name="Turgeon B."/>
            <person name="Goodwin S."/>
            <person name="Spatafora J."/>
            <person name="Crous P."/>
            <person name="Grigoriev I."/>
        </authorList>
    </citation>
    <scope>NUCLEOTIDE SEQUENCE</scope>
    <source>
        <strain evidence="1">ATCC 200398</strain>
    </source>
</reference>
<accession>A0ACB6QM50</accession>
<dbReference type="EMBL" id="MU003521">
    <property type="protein sequence ID" value="KAF2467226.1"/>
    <property type="molecule type" value="Genomic_DNA"/>
</dbReference>
<keyword evidence="2" id="KW-1185">Reference proteome</keyword>
<protein>
    <submittedName>
        <fullName evidence="1">Ap4A phosphorylase-like protein II</fullName>
    </submittedName>
</protein>
<dbReference type="Proteomes" id="UP000799755">
    <property type="component" value="Unassembled WGS sequence"/>
</dbReference>
<proteinExistence type="predicted"/>
<organism evidence="1 2">
    <name type="scientific">Lindgomyces ingoldianus</name>
    <dbReference type="NCBI Taxonomy" id="673940"/>
    <lineage>
        <taxon>Eukaryota</taxon>
        <taxon>Fungi</taxon>
        <taxon>Dikarya</taxon>
        <taxon>Ascomycota</taxon>
        <taxon>Pezizomycotina</taxon>
        <taxon>Dothideomycetes</taxon>
        <taxon>Pleosporomycetidae</taxon>
        <taxon>Pleosporales</taxon>
        <taxon>Lindgomycetaceae</taxon>
        <taxon>Lindgomyces</taxon>
    </lineage>
</organism>
<comment type="caution">
    <text evidence="1">The sequence shown here is derived from an EMBL/GenBank/DDBJ whole genome shotgun (WGS) entry which is preliminary data.</text>
</comment>
<gene>
    <name evidence="1" type="ORF">BDR25DRAFT_235128</name>
</gene>
<sequence length="357" mass="39353">MRMLLGLSESLPSLVEAKFNAAKAAQSLIFSPTELAIIRTSTGIPFQLRYCPALAKKPVPGKDDASAPKKKPDPFHNPSADLLIADIPTLNPSHLLVLNKFPVIRDHFILATKTNKEQTHVLEQDDLEATYACLKAWQNNMEQGHQKRLFAFFNSGEHSGASQPHRHLQFLPVECMKEGKQSKGWDLLIDIISSQSDTSLKHGVGWPSGLLQHPAIPFAHFALRLPSEPSGPQLLLAYDQLYQSAKKAVEEYIETNPSTLALHPIEEGSLPISYNMAMTTTAIAICPRRSEGHTLRHDDGSEIGLIALNGTTLGGTLMVKNQEEWDVLRTQSGRLDSILEAIGIPKEVHPPTLHSRV</sequence>
<name>A0ACB6QM50_9PLEO</name>
<evidence type="ECO:0000313" key="2">
    <source>
        <dbReference type="Proteomes" id="UP000799755"/>
    </source>
</evidence>
<evidence type="ECO:0000313" key="1">
    <source>
        <dbReference type="EMBL" id="KAF2467226.1"/>
    </source>
</evidence>